<evidence type="ECO:0000313" key="3">
    <source>
        <dbReference type="EMBL" id="TQM95017.1"/>
    </source>
</evidence>
<keyword evidence="1" id="KW-1133">Transmembrane helix</keyword>
<keyword evidence="4" id="KW-1185">Reference proteome</keyword>
<proteinExistence type="predicted"/>
<dbReference type="PANTHER" id="PTHR13696:SF99">
    <property type="entry name" value="COBYRINIC ACID AC-DIAMIDE SYNTHASE"/>
    <property type="match status" value="1"/>
</dbReference>
<reference evidence="3 4" key="1">
    <citation type="submission" date="2019-06" db="EMBL/GenBank/DDBJ databases">
        <title>Sequencing the genomes of 1000 actinobacteria strains.</title>
        <authorList>
            <person name="Klenk H.-P."/>
        </authorList>
    </citation>
    <scope>NUCLEOTIDE SEQUENCE [LARGE SCALE GENOMIC DNA]</scope>
    <source>
        <strain evidence="3 4">DSM 20427</strain>
    </source>
</reference>
<dbReference type="Pfam" id="PF01656">
    <property type="entry name" value="CbiA"/>
    <property type="match status" value="1"/>
</dbReference>
<sequence length="340" mass="36030">MTKPRIIAVSNLKGGTGKTTTTCHLAAAFAAQDLKVFIIDADPQGSALRWSEAADWTIPTVGLPVKNLHSQISGIVPPGTDVVIIALAVFCITVAVAVPELMPFSRAAREKQLDQRAEALAARRPVLSEEARIIRRCAIPLYEGSGASNRLMAWYISAAVAPIVILVLGGFLLALSQRPEDAAAPSETSVGSTVIGMVVFAALGVVALVLLHVAVLAQYRRPRRLWRGVALPAALGTLLLAVIPLMMTAVARQQPGYAWTVTAAAEWIWAAIVWGSVFAPSWIAMPRLGLFGQVAVAAAVDSAERQSRHLQALRRVTSISMTASHSDTTSHTDAGRSTPA</sequence>
<dbReference type="Gene3D" id="3.40.50.300">
    <property type="entry name" value="P-loop containing nucleotide triphosphate hydrolases"/>
    <property type="match status" value="1"/>
</dbReference>
<evidence type="ECO:0000313" key="4">
    <source>
        <dbReference type="Proteomes" id="UP000319804"/>
    </source>
</evidence>
<dbReference type="InterPro" id="IPR002586">
    <property type="entry name" value="CobQ/CobB/MinD/ParA_Nub-bd_dom"/>
</dbReference>
<dbReference type="SUPFAM" id="SSF52540">
    <property type="entry name" value="P-loop containing nucleoside triphosphate hydrolases"/>
    <property type="match status" value="1"/>
</dbReference>
<comment type="caution">
    <text evidence="3">The sequence shown here is derived from an EMBL/GenBank/DDBJ whole genome shotgun (WGS) entry which is preliminary data.</text>
</comment>
<name>A0A4Y3UK25_9MICO</name>
<accession>A0A4Y3UK25</accession>
<dbReference type="AlphaFoldDB" id="A0A4Y3UK25"/>
<feature type="transmembrane region" description="Helical" evidence="1">
    <location>
        <begin position="229"/>
        <end position="251"/>
    </location>
</feature>
<feature type="transmembrane region" description="Helical" evidence="1">
    <location>
        <begin position="82"/>
        <end position="102"/>
    </location>
</feature>
<dbReference type="Proteomes" id="UP000319804">
    <property type="component" value="Unassembled WGS sequence"/>
</dbReference>
<feature type="domain" description="CobQ/CobB/MinD/ParA nucleotide binding" evidence="2">
    <location>
        <begin position="7"/>
        <end position="49"/>
    </location>
</feature>
<keyword evidence="1" id="KW-0812">Transmembrane</keyword>
<feature type="transmembrane region" description="Helical" evidence="1">
    <location>
        <begin position="152"/>
        <end position="174"/>
    </location>
</feature>
<evidence type="ECO:0000256" key="1">
    <source>
        <dbReference type="SAM" id="Phobius"/>
    </source>
</evidence>
<dbReference type="InterPro" id="IPR050678">
    <property type="entry name" value="DNA_Partitioning_ATPase"/>
</dbReference>
<feature type="transmembrane region" description="Helical" evidence="1">
    <location>
        <begin position="194"/>
        <end position="217"/>
    </location>
</feature>
<dbReference type="RefSeq" id="WP_141380550.1">
    <property type="nucleotide sequence ID" value="NZ_BJNA01000026.1"/>
</dbReference>
<dbReference type="EMBL" id="VFPS01000004">
    <property type="protein sequence ID" value="TQM95017.1"/>
    <property type="molecule type" value="Genomic_DNA"/>
</dbReference>
<dbReference type="InterPro" id="IPR027417">
    <property type="entry name" value="P-loop_NTPase"/>
</dbReference>
<keyword evidence="1" id="KW-0472">Membrane</keyword>
<feature type="transmembrane region" description="Helical" evidence="1">
    <location>
        <begin position="257"/>
        <end position="279"/>
    </location>
</feature>
<dbReference type="PANTHER" id="PTHR13696">
    <property type="entry name" value="P-LOOP CONTAINING NUCLEOSIDE TRIPHOSPHATE HYDROLASE"/>
    <property type="match status" value="1"/>
</dbReference>
<organism evidence="3 4">
    <name type="scientific">Microbacterium lacticum</name>
    <dbReference type="NCBI Taxonomy" id="33885"/>
    <lineage>
        <taxon>Bacteria</taxon>
        <taxon>Bacillati</taxon>
        <taxon>Actinomycetota</taxon>
        <taxon>Actinomycetes</taxon>
        <taxon>Micrococcales</taxon>
        <taxon>Microbacteriaceae</taxon>
        <taxon>Microbacterium</taxon>
    </lineage>
</organism>
<evidence type="ECO:0000259" key="2">
    <source>
        <dbReference type="Pfam" id="PF01656"/>
    </source>
</evidence>
<dbReference type="OrthoDB" id="128708at2"/>
<protein>
    <submittedName>
        <fullName evidence="3">AAA domain-containing protein</fullName>
    </submittedName>
</protein>
<gene>
    <name evidence="3" type="ORF">FHX68_2350</name>
</gene>